<accession>I2GCG2</accession>
<name>I2GCG2_9BACT</name>
<protein>
    <submittedName>
        <fullName evidence="1">Uncharacterized protein</fullName>
    </submittedName>
</protein>
<evidence type="ECO:0000313" key="1">
    <source>
        <dbReference type="EMBL" id="CCH51586.1"/>
    </source>
</evidence>
<keyword evidence="2" id="KW-1185">Reference proteome</keyword>
<organism evidence="1 2">
    <name type="scientific">Fibrisoma limi BUZ 3</name>
    <dbReference type="NCBI Taxonomy" id="1185876"/>
    <lineage>
        <taxon>Bacteria</taxon>
        <taxon>Pseudomonadati</taxon>
        <taxon>Bacteroidota</taxon>
        <taxon>Cytophagia</taxon>
        <taxon>Cytophagales</taxon>
        <taxon>Spirosomataceae</taxon>
        <taxon>Fibrisoma</taxon>
    </lineage>
</organism>
<gene>
    <name evidence="1" type="ORF">BN8_00516</name>
</gene>
<evidence type="ECO:0000313" key="2">
    <source>
        <dbReference type="Proteomes" id="UP000009309"/>
    </source>
</evidence>
<dbReference type="Proteomes" id="UP000009309">
    <property type="component" value="Unassembled WGS sequence"/>
</dbReference>
<reference evidence="1 2" key="1">
    <citation type="journal article" date="2012" name="J. Bacteriol.">
        <title>Genome Sequence of the Filamentous Bacterium Fibrisoma limi BUZ 3T.</title>
        <authorList>
            <person name="Filippini M."/>
            <person name="Qi W."/>
            <person name="Jaenicke S."/>
            <person name="Goesmann A."/>
            <person name="Smits T.H."/>
            <person name="Bagheri H.C."/>
        </authorList>
    </citation>
    <scope>NUCLEOTIDE SEQUENCE [LARGE SCALE GENOMIC DNA]</scope>
    <source>
        <strain evidence="2">BUZ 3T</strain>
    </source>
</reference>
<comment type="caution">
    <text evidence="1">The sequence shown here is derived from an EMBL/GenBank/DDBJ whole genome shotgun (WGS) entry which is preliminary data.</text>
</comment>
<proteinExistence type="predicted"/>
<dbReference type="EMBL" id="CAIT01000004">
    <property type="protein sequence ID" value="CCH51586.1"/>
    <property type="molecule type" value="Genomic_DNA"/>
</dbReference>
<sequence length="45" mass="4900">MFYFPVAIGFDRLSVVRAKLIYDIGKGICVRGANTIHIASKSSPS</sequence>
<dbReference type="STRING" id="1185876.BN8_00516"/>
<dbReference type="AlphaFoldDB" id="I2GCG2"/>